<dbReference type="Gene3D" id="3.10.290.10">
    <property type="entry name" value="RNA-binding S4 domain"/>
    <property type="match status" value="1"/>
</dbReference>
<reference evidence="7 8" key="1">
    <citation type="journal article" date="2012" name="J. Bacteriol.">
        <title>Genome Sequence of the Bacteriocin-Producing Strain Lactococcus garvieae DCC43.</title>
        <authorList>
            <person name="Gabrielsen C."/>
            <person name="Brede D.A."/>
            <person name="Hernandez P.E."/>
            <person name="Nes I.F."/>
            <person name="Diep D.B."/>
        </authorList>
    </citation>
    <scope>NUCLEOTIDE SEQUENCE [LARGE SCALE GENOMIC DNA]</scope>
    <source>
        <strain evidence="7 8">DCC43</strain>
    </source>
</reference>
<dbReference type="EC" id="5.4.99.-" evidence="5"/>
<dbReference type="PANTHER" id="PTHR47683:SF4">
    <property type="entry name" value="PSEUDOURIDINE SYNTHASE"/>
    <property type="match status" value="1"/>
</dbReference>
<dbReference type="Proteomes" id="UP000006787">
    <property type="component" value="Unassembled WGS sequence"/>
</dbReference>
<gene>
    <name evidence="7" type="ORF">C426_0472</name>
</gene>
<dbReference type="GO" id="GO:0001522">
    <property type="term" value="P:pseudouridine synthesis"/>
    <property type="evidence" value="ECO:0007669"/>
    <property type="project" value="InterPro"/>
</dbReference>
<dbReference type="InterPro" id="IPR006145">
    <property type="entry name" value="PsdUridine_synth_RsuA/RluA"/>
</dbReference>
<dbReference type="SUPFAM" id="SSF55120">
    <property type="entry name" value="Pseudouridine synthase"/>
    <property type="match status" value="1"/>
</dbReference>
<evidence type="ECO:0000256" key="5">
    <source>
        <dbReference type="RuleBase" id="RU003887"/>
    </source>
</evidence>
<dbReference type="InterPro" id="IPR018496">
    <property type="entry name" value="PsdUridine_synth_RsuA/RluB_CS"/>
</dbReference>
<name>K2PPJ4_9LACT</name>
<dbReference type="GO" id="GO:0006364">
    <property type="term" value="P:rRNA processing"/>
    <property type="evidence" value="ECO:0007669"/>
    <property type="project" value="UniProtKB-ARBA"/>
</dbReference>
<feature type="domain" description="Pseudouridine synthase RsuA/RluA-like" evidence="6">
    <location>
        <begin position="61"/>
        <end position="189"/>
    </location>
</feature>
<keyword evidence="3 5" id="KW-0413">Isomerase</keyword>
<organism evidence="7 8">
    <name type="scientific">Lactococcus garvieae DCC43</name>
    <dbReference type="NCBI Taxonomy" id="1231377"/>
    <lineage>
        <taxon>Bacteria</taxon>
        <taxon>Bacillati</taxon>
        <taxon>Bacillota</taxon>
        <taxon>Bacilli</taxon>
        <taxon>Lactobacillales</taxon>
        <taxon>Streptococcaceae</taxon>
        <taxon>Lactococcus</taxon>
    </lineage>
</organism>
<dbReference type="Gene3D" id="3.30.70.1560">
    <property type="entry name" value="Alpha-L RNA-binding motif"/>
    <property type="match status" value="1"/>
</dbReference>
<evidence type="ECO:0000256" key="3">
    <source>
        <dbReference type="ARBA" id="ARBA00023235"/>
    </source>
</evidence>
<dbReference type="Gene3D" id="3.30.70.580">
    <property type="entry name" value="Pseudouridine synthase I, catalytic domain, N-terminal subdomain"/>
    <property type="match status" value="1"/>
</dbReference>
<comment type="similarity">
    <text evidence="1 5">Belongs to the pseudouridine synthase RsuA family.</text>
</comment>
<dbReference type="eggNOG" id="COG1187">
    <property type="taxonomic scope" value="Bacteria"/>
</dbReference>
<keyword evidence="7" id="KW-0456">Lyase</keyword>
<dbReference type="InterPro" id="IPR050343">
    <property type="entry name" value="RsuA_PseudoU_synthase"/>
</dbReference>
<evidence type="ECO:0000256" key="1">
    <source>
        <dbReference type="ARBA" id="ARBA00008348"/>
    </source>
</evidence>
<dbReference type="PROSITE" id="PS50889">
    <property type="entry name" value="S4"/>
    <property type="match status" value="1"/>
</dbReference>
<dbReference type="RefSeq" id="WP_003134721.1">
    <property type="nucleotide sequence ID" value="NZ_AMQS01000004.1"/>
</dbReference>
<dbReference type="InterPro" id="IPR042092">
    <property type="entry name" value="PsdUridine_s_RsuA/RluB/E/F_cat"/>
</dbReference>
<dbReference type="PANTHER" id="PTHR47683">
    <property type="entry name" value="PSEUDOURIDINE SYNTHASE FAMILY PROTEIN-RELATED"/>
    <property type="match status" value="1"/>
</dbReference>
<dbReference type="Pfam" id="PF00849">
    <property type="entry name" value="PseudoU_synth_2"/>
    <property type="match status" value="1"/>
</dbReference>
<dbReference type="InterPro" id="IPR020094">
    <property type="entry name" value="TruA/RsuA/RluB/E/F_N"/>
</dbReference>
<evidence type="ECO:0000313" key="8">
    <source>
        <dbReference type="Proteomes" id="UP000006787"/>
    </source>
</evidence>
<dbReference type="InterPro" id="IPR000748">
    <property type="entry name" value="PsdUridine_synth_RsuA/RluB/E/F"/>
</dbReference>
<evidence type="ECO:0000259" key="6">
    <source>
        <dbReference type="Pfam" id="PF00849"/>
    </source>
</evidence>
<dbReference type="PROSITE" id="PS01149">
    <property type="entry name" value="PSI_RSU"/>
    <property type="match status" value="1"/>
</dbReference>
<comment type="caution">
    <text evidence="7">The sequence shown here is derived from an EMBL/GenBank/DDBJ whole genome shotgun (WGS) entry which is preliminary data.</text>
</comment>
<dbReference type="CDD" id="cd02553">
    <property type="entry name" value="PseudoU_synth_RsuA"/>
    <property type="match status" value="1"/>
</dbReference>
<dbReference type="EMBL" id="AMQS01000004">
    <property type="protein sequence ID" value="EKF52199.1"/>
    <property type="molecule type" value="Genomic_DNA"/>
</dbReference>
<dbReference type="GO" id="GO:0140098">
    <property type="term" value="F:catalytic activity, acting on RNA"/>
    <property type="evidence" value="ECO:0007669"/>
    <property type="project" value="UniProtKB-ARBA"/>
</dbReference>
<protein>
    <recommendedName>
        <fullName evidence="5">Pseudouridine synthase</fullName>
        <ecNumber evidence="5">5.4.99.-</ecNumber>
    </recommendedName>
</protein>
<evidence type="ECO:0000313" key="7">
    <source>
        <dbReference type="EMBL" id="EKF52199.1"/>
    </source>
</evidence>
<proteinExistence type="inferred from homology"/>
<dbReference type="GO" id="GO:0009982">
    <property type="term" value="F:pseudouridine synthase activity"/>
    <property type="evidence" value="ECO:0007669"/>
    <property type="project" value="InterPro"/>
</dbReference>
<accession>K2PPJ4</accession>
<sequence>MRLDQYLLLNGWTDKKEIKRLAQTRKIKIDGHIEYNLSRNVDPQMHDIFVKEEQLTRFPHQYYLLNKPAGVLTANKDEKLPTYRSLLKEENDALYPVGRLDFLTTGLLLITDNGPLGIDMLKPEQHVSKTYWVETWEELEEDDVSHFAQGIEFIGGVCTQPALLEILDTHHAKVTIQEGKYHQVKKMFLALGKKVEKLQRLTFGPLSLDNDLQMGAYRPLTREEILSLKIYMRK</sequence>
<dbReference type="GO" id="GO:0016829">
    <property type="term" value="F:lyase activity"/>
    <property type="evidence" value="ECO:0007669"/>
    <property type="project" value="UniProtKB-KW"/>
</dbReference>
<dbReference type="GO" id="GO:0003723">
    <property type="term" value="F:RNA binding"/>
    <property type="evidence" value="ECO:0007669"/>
    <property type="project" value="UniProtKB-KW"/>
</dbReference>
<dbReference type="NCBIfam" id="TIGR00093">
    <property type="entry name" value="pseudouridine synthase"/>
    <property type="match status" value="1"/>
</dbReference>
<dbReference type="SUPFAM" id="SSF55174">
    <property type="entry name" value="Alpha-L RNA-binding motif"/>
    <property type="match status" value="1"/>
</dbReference>
<dbReference type="PATRIC" id="fig|1231377.3.peg.474"/>
<evidence type="ECO:0000256" key="2">
    <source>
        <dbReference type="ARBA" id="ARBA00022884"/>
    </source>
</evidence>
<dbReference type="AlphaFoldDB" id="K2PPJ4"/>
<keyword evidence="2 4" id="KW-0694">RNA-binding</keyword>
<evidence type="ECO:0000256" key="4">
    <source>
        <dbReference type="PROSITE-ProRule" id="PRU00182"/>
    </source>
</evidence>
<dbReference type="InterPro" id="IPR020103">
    <property type="entry name" value="PsdUridine_synth_cat_dom_sf"/>
</dbReference>
<dbReference type="InterPro" id="IPR036986">
    <property type="entry name" value="S4_RNA-bd_sf"/>
</dbReference>